<dbReference type="EMBL" id="JBHSDJ010000002">
    <property type="protein sequence ID" value="MFC4245541.1"/>
    <property type="molecule type" value="Genomic_DNA"/>
</dbReference>
<reference evidence="2 3" key="1">
    <citation type="journal article" date="2014" name="Int. J. Syst. Evol. Microbiol.">
        <title>Complete genome sequence of Corynebacterium casei LMG S-19264T (=DSM 44701T), isolated from a smear-ripened cheese.</title>
        <authorList>
            <consortium name="US DOE Joint Genome Institute (JGI-PGF)"/>
            <person name="Walter F."/>
            <person name="Albersmeier A."/>
            <person name="Kalinowski J."/>
            <person name="Ruckert C."/>
        </authorList>
    </citation>
    <scope>NUCLEOTIDE SEQUENCE [LARGE SCALE GENOMIC DNA]</scope>
    <source>
        <strain evidence="2 3">IBRC-M 10912</strain>
    </source>
</reference>
<dbReference type="InterPro" id="IPR040624">
    <property type="entry name" value="HalOD1"/>
</dbReference>
<organism evidence="2 3">
    <name type="scientific">Natribaculum luteum</name>
    <dbReference type="NCBI Taxonomy" id="1586232"/>
    <lineage>
        <taxon>Archaea</taxon>
        <taxon>Methanobacteriati</taxon>
        <taxon>Methanobacteriota</taxon>
        <taxon>Stenosarchaea group</taxon>
        <taxon>Halobacteria</taxon>
        <taxon>Halobacteriales</taxon>
        <taxon>Natrialbaceae</taxon>
        <taxon>Natribaculum</taxon>
    </lineage>
</organism>
<comment type="caution">
    <text evidence="2">The sequence shown here is derived from an EMBL/GenBank/DDBJ whole genome shotgun (WGS) entry which is preliminary data.</text>
</comment>
<dbReference type="GeneID" id="71852353"/>
<evidence type="ECO:0000313" key="2">
    <source>
        <dbReference type="EMBL" id="MFC4245541.1"/>
    </source>
</evidence>
<dbReference type="Pfam" id="PF18545">
    <property type="entry name" value="HalOD1"/>
    <property type="match status" value="1"/>
</dbReference>
<name>A0ABD5NU72_9EURY</name>
<evidence type="ECO:0000259" key="1">
    <source>
        <dbReference type="Pfam" id="PF18545"/>
    </source>
</evidence>
<dbReference type="Proteomes" id="UP001595821">
    <property type="component" value="Unassembled WGS sequence"/>
</dbReference>
<proteinExistence type="predicted"/>
<sequence length="88" mass="9373">MSHTDELALTIAEKIADREGVDSTELHPPLHETIDTDALESLIESATRGRAQATVTFAYHGYTIQVDSSGAVRVSKTRSESASTAADA</sequence>
<feature type="domain" description="Halobacterial output" evidence="1">
    <location>
        <begin position="4"/>
        <end position="75"/>
    </location>
</feature>
<protein>
    <submittedName>
        <fullName evidence="2">HalOD1 output domain-containing protein</fullName>
    </submittedName>
</protein>
<evidence type="ECO:0000313" key="3">
    <source>
        <dbReference type="Proteomes" id="UP001595821"/>
    </source>
</evidence>
<accession>A0ABD5NU72</accession>
<dbReference type="RefSeq" id="WP_246971385.1">
    <property type="nucleotide sequence ID" value="NZ_CP095397.1"/>
</dbReference>
<dbReference type="AlphaFoldDB" id="A0ABD5NU72"/>
<gene>
    <name evidence="2" type="ORF">ACFOZ7_00735</name>
</gene>